<dbReference type="GO" id="GO:0005524">
    <property type="term" value="F:ATP binding"/>
    <property type="evidence" value="ECO:0007669"/>
    <property type="project" value="UniProtKB-KW"/>
</dbReference>
<feature type="modified residue" description="Phosphohistidine; by autocatalysis" evidence="17">
    <location>
        <position position="161"/>
    </location>
</feature>
<accession>A0A1T4Y755</accession>
<dbReference type="PANTHER" id="PTHR24421:SF10">
    <property type="entry name" value="NITRATE_NITRITE SENSOR PROTEIN NARQ"/>
    <property type="match status" value="1"/>
</dbReference>
<keyword evidence="4" id="KW-0963">Cytoplasm</keyword>
<dbReference type="Proteomes" id="UP000190042">
    <property type="component" value="Unassembled WGS sequence"/>
</dbReference>
<dbReference type="PROSITE" id="PS50109">
    <property type="entry name" value="HIS_KIN"/>
    <property type="match status" value="1"/>
</dbReference>
<dbReference type="Gene3D" id="3.30.565.10">
    <property type="entry name" value="Histidine kinase-like ATPase, C-terminal domain"/>
    <property type="match status" value="1"/>
</dbReference>
<protein>
    <recommendedName>
        <fullName evidence="15">Sensor histidine kinase</fullName>
        <ecNumber evidence="15">2.7.13.3</ecNumber>
    </recommendedName>
</protein>
<sequence>MTLSNSESLTNLLQKLYDRTTEAMFFFAADGQILSMNEAAKEIIEPGIYKKMLEGDARSICLTCRGYTSEEEQMTCVSCFMSNPQETLTSFQLYLETRDLGVLPYSATYQVIDKEQQISVLMLRNLTQQTQTQEVLHQKLRMQQVILAQENERKRISRELHDGVAQEMLSSLVDLRVLKYMDVNDKALEKLRQTEGSLMRLLDEIRHLSVELRPAVLDDFGLEAAFRTHIKGLEKNYGLYVHLDSDLKKKRYEGEIETVVYRIGQEAILNAMKYAEVEDVYLNLKETKGILQLQVFDEGVGFDVNNFTPQGTGLGLYGMKERVELVGGDLTIVSGAQTGTKVQVEIPVKKERATNENHNR</sequence>
<evidence type="ECO:0000256" key="11">
    <source>
        <dbReference type="ARBA" id="ARBA00023004"/>
    </source>
</evidence>
<evidence type="ECO:0000256" key="1">
    <source>
        <dbReference type="ARBA" id="ARBA00000085"/>
    </source>
</evidence>
<keyword evidence="12 15" id="KW-0902">Two-component regulatory system</keyword>
<evidence type="ECO:0000313" key="19">
    <source>
        <dbReference type="EMBL" id="SKA97662.1"/>
    </source>
</evidence>
<name>A0A1T4Y755_9BACL</name>
<dbReference type="InterPro" id="IPR050482">
    <property type="entry name" value="Sensor_HK_TwoCompSys"/>
</dbReference>
<dbReference type="RefSeq" id="WP_078817453.1">
    <property type="nucleotide sequence ID" value="NZ_FUYJ01000003.1"/>
</dbReference>
<keyword evidence="5 17" id="KW-0597">Phosphoprotein</keyword>
<feature type="binding site" evidence="16">
    <location>
        <position position="61"/>
    </location>
    <ligand>
        <name>[4Fe-4S] cluster</name>
        <dbReference type="ChEBI" id="CHEBI:49883"/>
    </ligand>
</feature>
<reference evidence="20" key="1">
    <citation type="submission" date="2017-02" db="EMBL/GenBank/DDBJ databases">
        <authorList>
            <person name="Varghese N."/>
            <person name="Submissions S."/>
        </authorList>
    </citation>
    <scope>NUCLEOTIDE SEQUENCE [LARGE SCALE GENOMIC DNA]</scope>
    <source>
        <strain evidence="20">DSM 23966</strain>
    </source>
</reference>
<evidence type="ECO:0000256" key="9">
    <source>
        <dbReference type="ARBA" id="ARBA00022777"/>
    </source>
</evidence>
<dbReference type="SUPFAM" id="SSF55874">
    <property type="entry name" value="ATPase domain of HSP90 chaperone/DNA topoisomerase II/histidine kinase"/>
    <property type="match status" value="1"/>
</dbReference>
<comment type="cofactor">
    <cofactor evidence="16">
        <name>[4Fe-4S] cluster</name>
        <dbReference type="ChEBI" id="CHEBI:49883"/>
    </cofactor>
    <text evidence="16">Binds 1 [4Fe-4S] cluster.</text>
</comment>
<dbReference type="GO" id="GO:0046983">
    <property type="term" value="F:protein dimerization activity"/>
    <property type="evidence" value="ECO:0007669"/>
    <property type="project" value="InterPro"/>
</dbReference>
<dbReference type="InterPro" id="IPR003594">
    <property type="entry name" value="HATPase_dom"/>
</dbReference>
<evidence type="ECO:0000256" key="5">
    <source>
        <dbReference type="ARBA" id="ARBA00022553"/>
    </source>
</evidence>
<feature type="binding site" evidence="16">
    <location>
        <position position="79"/>
    </location>
    <ligand>
        <name>[4Fe-4S] cluster</name>
        <dbReference type="ChEBI" id="CHEBI:49883"/>
    </ligand>
</feature>
<keyword evidence="3 16" id="KW-0004">4Fe-4S</keyword>
<evidence type="ECO:0000256" key="10">
    <source>
        <dbReference type="ARBA" id="ARBA00022840"/>
    </source>
</evidence>
<keyword evidence="13 16" id="KW-0411">Iron-sulfur</keyword>
<dbReference type="GO" id="GO:0005737">
    <property type="term" value="C:cytoplasm"/>
    <property type="evidence" value="ECO:0007669"/>
    <property type="project" value="UniProtKB-SubCell"/>
</dbReference>
<keyword evidence="7 16" id="KW-0479">Metal-binding</keyword>
<dbReference type="EMBL" id="FUYJ01000003">
    <property type="protein sequence ID" value="SKA97662.1"/>
    <property type="molecule type" value="Genomic_DNA"/>
</dbReference>
<evidence type="ECO:0000256" key="15">
    <source>
        <dbReference type="PIRNR" id="PIRNR037432"/>
    </source>
</evidence>
<dbReference type="Gene3D" id="1.20.5.1930">
    <property type="match status" value="1"/>
</dbReference>
<dbReference type="SMART" id="SM00387">
    <property type="entry name" value="HATPase_c"/>
    <property type="match status" value="1"/>
</dbReference>
<comment type="function">
    <text evidence="14">Member of the two-component regulatory system NreB/NreC involved in the control of dissimilatory nitrate/nitrite reduction in response to oxygen. NreB functions as a direct oxygen sensor histidine kinase which is autophosphorylated, in the absence of oxygen, probably at the conserved histidine residue, and transfers its phosphate group probably to a conserved aspartate residue of NreC. NreB/NreC activates the expression of the nitrate (narGHJI) and nitrite (nir) reductase operons, as well as the putative nitrate transporter gene narT.</text>
</comment>
<keyword evidence="10 15" id="KW-0067">ATP-binding</keyword>
<comment type="catalytic activity">
    <reaction evidence="1 15">
        <text>ATP + protein L-histidine = ADP + protein N-phospho-L-histidine.</text>
        <dbReference type="EC" id="2.7.13.3"/>
    </reaction>
</comment>
<dbReference type="PRINTS" id="PR00344">
    <property type="entry name" value="BCTRLSENSOR"/>
</dbReference>
<evidence type="ECO:0000256" key="2">
    <source>
        <dbReference type="ARBA" id="ARBA00004496"/>
    </source>
</evidence>
<evidence type="ECO:0000256" key="3">
    <source>
        <dbReference type="ARBA" id="ARBA00022485"/>
    </source>
</evidence>
<evidence type="ECO:0000256" key="17">
    <source>
        <dbReference type="PIRSR" id="PIRSR037432-51"/>
    </source>
</evidence>
<dbReference type="GO" id="GO:0005506">
    <property type="term" value="F:iron ion binding"/>
    <property type="evidence" value="ECO:0007669"/>
    <property type="project" value="InterPro"/>
</dbReference>
<dbReference type="InterPro" id="IPR017203">
    <property type="entry name" value="Sig_transdc_His_kinase_NreB"/>
</dbReference>
<gene>
    <name evidence="19" type="ORF">SAMN04244570_1919</name>
</gene>
<dbReference type="GO" id="GO:0016020">
    <property type="term" value="C:membrane"/>
    <property type="evidence" value="ECO:0007669"/>
    <property type="project" value="InterPro"/>
</dbReference>
<comment type="PTM">
    <text evidence="17">Autophosphorylated.</text>
</comment>
<dbReference type="PANTHER" id="PTHR24421">
    <property type="entry name" value="NITRATE/NITRITE SENSOR PROTEIN NARX-RELATED"/>
    <property type="match status" value="1"/>
</dbReference>
<dbReference type="Pfam" id="PF02518">
    <property type="entry name" value="HATPase_c"/>
    <property type="match status" value="1"/>
</dbReference>
<evidence type="ECO:0000259" key="18">
    <source>
        <dbReference type="PROSITE" id="PS50109"/>
    </source>
</evidence>
<comment type="subcellular location">
    <subcellularLocation>
        <location evidence="2">Cytoplasm</location>
    </subcellularLocation>
</comment>
<dbReference type="Pfam" id="PF07730">
    <property type="entry name" value="HisKA_3"/>
    <property type="match status" value="1"/>
</dbReference>
<keyword evidence="6 15" id="KW-0808">Transferase</keyword>
<evidence type="ECO:0000256" key="16">
    <source>
        <dbReference type="PIRSR" id="PIRSR037432-50"/>
    </source>
</evidence>
<dbReference type="PIRSF" id="PIRSF037432">
    <property type="entry name" value="STHK_NreB"/>
    <property type="match status" value="1"/>
</dbReference>
<evidence type="ECO:0000256" key="13">
    <source>
        <dbReference type="ARBA" id="ARBA00023014"/>
    </source>
</evidence>
<keyword evidence="8 15" id="KW-0547">Nucleotide-binding</keyword>
<keyword evidence="11 16" id="KW-0408">Iron</keyword>
<dbReference type="InterPro" id="IPR004358">
    <property type="entry name" value="Sig_transdc_His_kin-like_C"/>
</dbReference>
<dbReference type="GO" id="GO:0051539">
    <property type="term" value="F:4 iron, 4 sulfur cluster binding"/>
    <property type="evidence" value="ECO:0007669"/>
    <property type="project" value="UniProtKB-KW"/>
</dbReference>
<organism evidence="19 20">
    <name type="scientific">Sporosarcina newyorkensis</name>
    <dbReference type="NCBI Taxonomy" id="759851"/>
    <lineage>
        <taxon>Bacteria</taxon>
        <taxon>Bacillati</taxon>
        <taxon>Bacillota</taxon>
        <taxon>Bacilli</taxon>
        <taxon>Bacillales</taxon>
        <taxon>Caryophanaceae</taxon>
        <taxon>Sporosarcina</taxon>
    </lineage>
</organism>
<dbReference type="InterPro" id="IPR036890">
    <property type="entry name" value="HATPase_C_sf"/>
</dbReference>
<evidence type="ECO:0000256" key="14">
    <source>
        <dbReference type="ARBA" id="ARBA00024827"/>
    </source>
</evidence>
<evidence type="ECO:0000256" key="6">
    <source>
        <dbReference type="ARBA" id="ARBA00022679"/>
    </source>
</evidence>
<dbReference type="AlphaFoldDB" id="A0A1T4Y755"/>
<keyword evidence="9 15" id="KW-0418">Kinase</keyword>
<dbReference type="InterPro" id="IPR005467">
    <property type="entry name" value="His_kinase_dom"/>
</dbReference>
<evidence type="ECO:0000256" key="8">
    <source>
        <dbReference type="ARBA" id="ARBA00022741"/>
    </source>
</evidence>
<dbReference type="CDD" id="cd16917">
    <property type="entry name" value="HATPase_UhpB-NarQ-NarX-like"/>
    <property type="match status" value="1"/>
</dbReference>
<dbReference type="InterPro" id="IPR011712">
    <property type="entry name" value="Sig_transdc_His_kin_sub3_dim/P"/>
</dbReference>
<dbReference type="EC" id="2.7.13.3" evidence="15"/>
<evidence type="ECO:0000313" key="20">
    <source>
        <dbReference type="Proteomes" id="UP000190042"/>
    </source>
</evidence>
<evidence type="ECO:0000256" key="7">
    <source>
        <dbReference type="ARBA" id="ARBA00022723"/>
    </source>
</evidence>
<evidence type="ECO:0000256" key="4">
    <source>
        <dbReference type="ARBA" id="ARBA00022490"/>
    </source>
</evidence>
<feature type="binding site" evidence="16">
    <location>
        <position position="64"/>
    </location>
    <ligand>
        <name>[4Fe-4S] cluster</name>
        <dbReference type="ChEBI" id="CHEBI:49883"/>
    </ligand>
</feature>
<keyword evidence="20" id="KW-1185">Reference proteome</keyword>
<evidence type="ECO:0000256" key="12">
    <source>
        <dbReference type="ARBA" id="ARBA00023012"/>
    </source>
</evidence>
<dbReference type="GO" id="GO:0000155">
    <property type="term" value="F:phosphorelay sensor kinase activity"/>
    <property type="evidence" value="ECO:0007669"/>
    <property type="project" value="InterPro"/>
</dbReference>
<feature type="binding site" evidence="16">
    <location>
        <position position="76"/>
    </location>
    <ligand>
        <name>[4Fe-4S] cluster</name>
        <dbReference type="ChEBI" id="CHEBI:49883"/>
    </ligand>
</feature>
<proteinExistence type="predicted"/>
<feature type="domain" description="Histidine kinase" evidence="18">
    <location>
        <begin position="163"/>
        <end position="350"/>
    </location>
</feature>